<evidence type="ECO:0000313" key="2">
    <source>
        <dbReference type="EMBL" id="KUM98492.1"/>
    </source>
</evidence>
<dbReference type="AlphaFoldDB" id="A0A101NSX9"/>
<dbReference type="STRING" id="67285.AQI88_02045"/>
<dbReference type="Pfam" id="PF04909">
    <property type="entry name" value="Amidohydro_2"/>
    <property type="match status" value="1"/>
</dbReference>
<reference evidence="2 3" key="1">
    <citation type="submission" date="2015-10" db="EMBL/GenBank/DDBJ databases">
        <title>Draft genome sequence of Streptomyces cellostaticus DSM 40189, type strain for the species Streptomyces cellostaticus.</title>
        <authorList>
            <person name="Ruckert C."/>
            <person name="Winkler A."/>
            <person name="Kalinowski J."/>
            <person name="Kampfer P."/>
            <person name="Glaeser S."/>
        </authorList>
    </citation>
    <scope>NUCLEOTIDE SEQUENCE [LARGE SCALE GENOMIC DNA]</scope>
    <source>
        <strain evidence="2 3">DSM 40189</strain>
    </source>
</reference>
<dbReference type="InterPro" id="IPR052358">
    <property type="entry name" value="Aro_Compnd_Degr_Hydrolases"/>
</dbReference>
<dbReference type="SUPFAM" id="SSF51556">
    <property type="entry name" value="Metallo-dependent hydrolases"/>
    <property type="match status" value="1"/>
</dbReference>
<proteinExistence type="predicted"/>
<dbReference type="InterPro" id="IPR006680">
    <property type="entry name" value="Amidohydro-rel"/>
</dbReference>
<accession>A0A101NSX9</accession>
<keyword evidence="3" id="KW-1185">Reference proteome</keyword>
<dbReference type="EMBL" id="LMWL01000004">
    <property type="protein sequence ID" value="KUM98492.1"/>
    <property type="molecule type" value="Genomic_DNA"/>
</dbReference>
<dbReference type="Proteomes" id="UP000054241">
    <property type="component" value="Unassembled WGS sequence"/>
</dbReference>
<comment type="caution">
    <text evidence="2">The sequence shown here is derived from an EMBL/GenBank/DDBJ whole genome shotgun (WGS) entry which is preliminary data.</text>
</comment>
<evidence type="ECO:0000313" key="3">
    <source>
        <dbReference type="Proteomes" id="UP000054241"/>
    </source>
</evidence>
<dbReference type="InterPro" id="IPR032466">
    <property type="entry name" value="Metal_Hydrolase"/>
</dbReference>
<protein>
    <recommendedName>
        <fullName evidence="1">Amidohydrolase-related domain-containing protein</fullName>
    </recommendedName>
</protein>
<name>A0A101NSX9_9ACTN</name>
<sequence length="239" mass="25546">MDEGGVEWTILVQPIQVYGSDNSCLAAGCSAHPDRLRGVGVVDVGEPDASCAALRRLVRDQGLAGVRLNLATGSDSLDPRCHPLLECAEELGIPVLVRVTPEQLPQLPDLVKRFPGVRLILDHCGFVDFADGPEGRAVAPLFDVGAHDNLYVKVSTMNLYSTGDGIAPETLLGELGRCFGADHLVWGSDFPHTHDRGYAQLVDYAREVARSLPGDGAADYLGRTAASLWCPPHETPAGR</sequence>
<feature type="domain" description="Amidohydrolase-related" evidence="1">
    <location>
        <begin position="17"/>
        <end position="228"/>
    </location>
</feature>
<dbReference type="Gene3D" id="3.20.20.140">
    <property type="entry name" value="Metal-dependent hydrolases"/>
    <property type="match status" value="1"/>
</dbReference>
<gene>
    <name evidence="2" type="ORF">AQI88_02045</name>
</gene>
<dbReference type="PANTHER" id="PTHR35563">
    <property type="entry name" value="BARREL METAL-DEPENDENT HYDROLASE, PUTATIVE (AFU_ORTHOLOGUE AFUA_1G16240)-RELATED"/>
    <property type="match status" value="1"/>
</dbReference>
<evidence type="ECO:0000259" key="1">
    <source>
        <dbReference type="Pfam" id="PF04909"/>
    </source>
</evidence>
<dbReference type="PANTHER" id="PTHR35563:SF2">
    <property type="entry name" value="BARREL METAL-DEPENDENT HYDROLASE, PUTATIVE (AFU_ORTHOLOGUE AFUA_1G16240)-RELATED"/>
    <property type="match status" value="1"/>
</dbReference>
<organism evidence="2 3">
    <name type="scientific">Streptomyces cellostaticus</name>
    <dbReference type="NCBI Taxonomy" id="67285"/>
    <lineage>
        <taxon>Bacteria</taxon>
        <taxon>Bacillati</taxon>
        <taxon>Actinomycetota</taxon>
        <taxon>Actinomycetes</taxon>
        <taxon>Kitasatosporales</taxon>
        <taxon>Streptomycetaceae</taxon>
        <taxon>Streptomyces</taxon>
    </lineage>
</organism>
<dbReference type="GO" id="GO:0016787">
    <property type="term" value="F:hydrolase activity"/>
    <property type="evidence" value="ECO:0007669"/>
    <property type="project" value="InterPro"/>
</dbReference>